<dbReference type="STRING" id="858215.Thexy_1000"/>
<name>F6BK38_THEXL</name>
<organism evidence="2 3">
    <name type="scientific">Thermoanaerobacterium xylanolyticum (strain ATCC 49914 / DSM 7097 / LX-11)</name>
    <dbReference type="NCBI Taxonomy" id="858215"/>
    <lineage>
        <taxon>Bacteria</taxon>
        <taxon>Bacillati</taxon>
        <taxon>Bacillota</taxon>
        <taxon>Clostridia</taxon>
        <taxon>Thermoanaerobacterales</taxon>
        <taxon>Thermoanaerobacteraceae</taxon>
        <taxon>Thermoanaerobacterium</taxon>
    </lineage>
</organism>
<dbReference type="Proteomes" id="UP000007239">
    <property type="component" value="Chromosome"/>
</dbReference>
<dbReference type="FunFam" id="3.30.70.270:FF:000001">
    <property type="entry name" value="Diguanylate cyclase domain protein"/>
    <property type="match status" value="1"/>
</dbReference>
<dbReference type="SMART" id="SM00267">
    <property type="entry name" value="GGDEF"/>
    <property type="match status" value="1"/>
</dbReference>
<dbReference type="AlphaFoldDB" id="F6BK38"/>
<dbReference type="InterPro" id="IPR043128">
    <property type="entry name" value="Rev_trsase/Diguanyl_cyclase"/>
</dbReference>
<dbReference type="Pfam" id="PF00990">
    <property type="entry name" value="GGDEF"/>
    <property type="match status" value="1"/>
</dbReference>
<evidence type="ECO:0000313" key="2">
    <source>
        <dbReference type="EMBL" id="AEF17033.1"/>
    </source>
</evidence>
<proteinExistence type="predicted"/>
<gene>
    <name evidence="2" type="ordered locus">Thexy_1000</name>
</gene>
<sequence length="297" mass="34361">MNSTYLSIDDIIKNVSFLVNIFDGIRIVDPLKKKVYYSFLNSKEIIDEKDYCYDFWNQGKICSNCISIRTIIEDKTFVKVEYTGEKLYLVTSTPFYTDSGKIVVELLKDSTDAGLIEDIKNLTSQNIYDKVNELNELVVKDGLTGLYNRRFVDERLPVDILRASLNTMPVSIIMADIDFFKKVNDTYGHIAGDETLKFFASIIQSNIRKDDWAARYGGEEFLICLKNTDKNEAYEIAERIRKSIESSTIIYKDKEIKITSSFGVYTFEGNYENYLDVIEKTDQKLYEAKKKRNQVMA</sequence>
<reference evidence="2" key="1">
    <citation type="submission" date="2011-05" db="EMBL/GenBank/DDBJ databases">
        <title>Complete sequence of Thermoanaerobacterium xylanolyticum LX-11.</title>
        <authorList>
            <consortium name="US DOE Joint Genome Institute"/>
            <person name="Lucas S."/>
            <person name="Han J."/>
            <person name="Lapidus A."/>
            <person name="Cheng J.-F."/>
            <person name="Goodwin L."/>
            <person name="Pitluck S."/>
            <person name="Peters L."/>
            <person name="Mikhailova N."/>
            <person name="Lu M."/>
            <person name="Han C."/>
            <person name="Tapia R."/>
            <person name="Land M."/>
            <person name="Hauser L."/>
            <person name="Kyrpides N."/>
            <person name="Ivanova N."/>
            <person name="Pagani I."/>
            <person name="Hemme C."/>
            <person name="Woyke T."/>
        </authorList>
    </citation>
    <scope>NUCLEOTIDE SEQUENCE</scope>
    <source>
        <strain evidence="2">LX-11</strain>
    </source>
</reference>
<dbReference type="NCBIfam" id="TIGR00254">
    <property type="entry name" value="GGDEF"/>
    <property type="match status" value="1"/>
</dbReference>
<dbReference type="RefSeq" id="WP_013787777.1">
    <property type="nucleotide sequence ID" value="NC_015555.1"/>
</dbReference>
<dbReference type="EMBL" id="CP002739">
    <property type="protein sequence ID" value="AEF17033.1"/>
    <property type="molecule type" value="Genomic_DNA"/>
</dbReference>
<dbReference type="InterPro" id="IPR050469">
    <property type="entry name" value="Diguanylate_Cyclase"/>
</dbReference>
<dbReference type="Gene3D" id="3.30.70.270">
    <property type="match status" value="1"/>
</dbReference>
<dbReference type="KEGG" id="txy:Thexy_1000"/>
<dbReference type="InterPro" id="IPR029787">
    <property type="entry name" value="Nucleotide_cyclase"/>
</dbReference>
<evidence type="ECO:0000313" key="3">
    <source>
        <dbReference type="Proteomes" id="UP000007239"/>
    </source>
</evidence>
<dbReference type="InterPro" id="IPR000160">
    <property type="entry name" value="GGDEF_dom"/>
</dbReference>
<dbReference type="PROSITE" id="PS50887">
    <property type="entry name" value="GGDEF"/>
    <property type="match status" value="1"/>
</dbReference>
<dbReference type="PANTHER" id="PTHR45138:SF9">
    <property type="entry name" value="DIGUANYLATE CYCLASE DGCM-RELATED"/>
    <property type="match status" value="1"/>
</dbReference>
<dbReference type="SUPFAM" id="SSF55073">
    <property type="entry name" value="Nucleotide cyclase"/>
    <property type="match status" value="1"/>
</dbReference>
<dbReference type="PANTHER" id="PTHR45138">
    <property type="entry name" value="REGULATORY COMPONENTS OF SENSORY TRANSDUCTION SYSTEM"/>
    <property type="match status" value="1"/>
</dbReference>
<dbReference type="GO" id="GO:0052621">
    <property type="term" value="F:diguanylate cyclase activity"/>
    <property type="evidence" value="ECO:0007669"/>
    <property type="project" value="TreeGrafter"/>
</dbReference>
<feature type="domain" description="GGDEF" evidence="1">
    <location>
        <begin position="168"/>
        <end position="297"/>
    </location>
</feature>
<dbReference type="CDD" id="cd01949">
    <property type="entry name" value="GGDEF"/>
    <property type="match status" value="1"/>
</dbReference>
<protein>
    <submittedName>
        <fullName evidence="2">Diguanylate cyclase</fullName>
    </submittedName>
</protein>
<evidence type="ECO:0000259" key="1">
    <source>
        <dbReference type="PROSITE" id="PS50887"/>
    </source>
</evidence>
<keyword evidence="3" id="KW-1185">Reference proteome</keyword>
<dbReference type="eggNOG" id="COG3706">
    <property type="taxonomic scope" value="Bacteria"/>
</dbReference>
<accession>F6BK38</accession>
<dbReference type="HOGENOM" id="CLU_000445_11_4_9"/>